<evidence type="ECO:0000256" key="13">
    <source>
        <dbReference type="ARBA" id="ARBA00034808"/>
    </source>
</evidence>
<dbReference type="SMART" id="SM00490">
    <property type="entry name" value="HELICc"/>
    <property type="match status" value="1"/>
</dbReference>
<feature type="domain" description="Helicase C-terminal" evidence="17">
    <location>
        <begin position="468"/>
        <end position="631"/>
    </location>
</feature>
<keyword evidence="10 15" id="KW-0234">DNA repair</keyword>
<dbReference type="InterPro" id="IPR014001">
    <property type="entry name" value="Helicase_ATP-bd"/>
</dbReference>
<evidence type="ECO:0000256" key="2">
    <source>
        <dbReference type="ARBA" id="ARBA00017846"/>
    </source>
</evidence>
<evidence type="ECO:0000259" key="16">
    <source>
        <dbReference type="PROSITE" id="PS51192"/>
    </source>
</evidence>
<keyword evidence="5 15" id="KW-0378">Hydrolase</keyword>
<evidence type="ECO:0000256" key="15">
    <source>
        <dbReference type="RuleBase" id="RU363016"/>
    </source>
</evidence>
<dbReference type="Gene3D" id="3.40.50.300">
    <property type="entry name" value="P-loop containing nucleotide triphosphate hydrolases"/>
    <property type="match status" value="2"/>
</dbReference>
<comment type="catalytic activity">
    <reaction evidence="14 15">
        <text>ATP + H2O = ADP + phosphate + H(+)</text>
        <dbReference type="Rhea" id="RHEA:13065"/>
        <dbReference type="ChEBI" id="CHEBI:15377"/>
        <dbReference type="ChEBI" id="CHEBI:15378"/>
        <dbReference type="ChEBI" id="CHEBI:30616"/>
        <dbReference type="ChEBI" id="CHEBI:43474"/>
        <dbReference type="ChEBI" id="CHEBI:456216"/>
        <dbReference type="EC" id="5.6.2.4"/>
    </reaction>
</comment>
<dbReference type="InterPro" id="IPR033454">
    <property type="entry name" value="RecG_wedge"/>
</dbReference>
<gene>
    <name evidence="18" type="ORF">A3B24_00860</name>
</gene>
<dbReference type="Pfam" id="PF19833">
    <property type="entry name" value="RecG_dom3_C"/>
    <property type="match status" value="1"/>
</dbReference>
<dbReference type="SUPFAM" id="SSF50249">
    <property type="entry name" value="Nucleic acid-binding proteins"/>
    <property type="match status" value="1"/>
</dbReference>
<dbReference type="EMBL" id="MHUG01000015">
    <property type="protein sequence ID" value="OHA73179.1"/>
    <property type="molecule type" value="Genomic_DNA"/>
</dbReference>
<reference evidence="18 19" key="1">
    <citation type="journal article" date="2016" name="Nat. Commun.">
        <title>Thousands of microbial genomes shed light on interconnected biogeochemical processes in an aquifer system.</title>
        <authorList>
            <person name="Anantharaman K."/>
            <person name="Brown C.T."/>
            <person name="Hug L.A."/>
            <person name="Sharon I."/>
            <person name="Castelle C.J."/>
            <person name="Probst A.J."/>
            <person name="Thomas B.C."/>
            <person name="Singh A."/>
            <person name="Wilkins M.J."/>
            <person name="Karaoz U."/>
            <person name="Brodie E.L."/>
            <person name="Williams K.H."/>
            <person name="Hubbard S.S."/>
            <person name="Banfield J.F."/>
        </authorList>
    </citation>
    <scope>NUCLEOTIDE SEQUENCE [LARGE SCALE GENOMIC DNA]</scope>
</reference>
<evidence type="ECO:0000256" key="6">
    <source>
        <dbReference type="ARBA" id="ARBA00022806"/>
    </source>
</evidence>
<organism evidence="18 19">
    <name type="scientific">Candidatus Wildermuthbacteria bacterium RIFCSPLOWO2_01_FULL_48_16</name>
    <dbReference type="NCBI Taxonomy" id="1802461"/>
    <lineage>
        <taxon>Bacteria</taxon>
        <taxon>Candidatus Wildermuthiibacteriota</taxon>
    </lineage>
</organism>
<sequence>MNLATLLSQVPRVGPVYQKRLKNLRITSVRDLLFYFPRGYEDFSNITPIVNLKEGMSFCVRGKLLEIQEARTFRKRMSLTTGLVEDKTGAVRILWFNQPYLVTSLKQGDEVYLAGKVVRDKQGIFLGNPVQEKAQNSTFELTHLGRIVPVYAETSGVSSRWLRSIIKSVLVQLEGILETLPQEILKGKNFPAPQKALWQIHFPDSIKEAENSRNRFAFEELFHILLFILSERKKIASIKAPPIPLDTAVMSRFTKKLSFQLTDSQKKAAWQVLKDLEQPRPMNRLLEGDVGSGKTVVAAMAALSVAKAGYQTVFMAPTEILSQQHFKSVGALLSPFKLTVGLLTGSSDRFISPKLPNDSIEVSRTKLLKMALEGKVNLIIGTHALIQEKVRFGNLGLVIIDEQHRFGIKQRAKLLHRSTLIPHLLSLTATPIPRTLALTVYGDLDLSLIAELPKGRKEIITKVVAPEERKQTYSFIAKEVKAGRQVFVICPRIEKTEESGALEMKTVKEEHEKLSKEIFPKLNVGMLHGKMPKTEKEEVMRKFRMGKIHILVSTSVVEVGVDIPNASVMLIEGAERFGLAQLHQFRGRVGRAEHQSYCFLLTESSSSGILSRLRALSSAKNGFELAELDLKLRGVGSFTGTKQWGVPDFAMTQLTNLKLVEEAREAAKNLLEKDIALKKYPLLKARVQELRSNLHLE</sequence>
<dbReference type="InterPro" id="IPR027417">
    <property type="entry name" value="P-loop_NTPase"/>
</dbReference>
<dbReference type="EC" id="5.6.2.4" evidence="13 15"/>
<evidence type="ECO:0000256" key="4">
    <source>
        <dbReference type="ARBA" id="ARBA00022763"/>
    </source>
</evidence>
<evidence type="ECO:0000256" key="12">
    <source>
        <dbReference type="ARBA" id="ARBA00034617"/>
    </source>
</evidence>
<accession>A0A1G2RLD6</accession>
<evidence type="ECO:0000256" key="9">
    <source>
        <dbReference type="ARBA" id="ARBA00023172"/>
    </source>
</evidence>
<dbReference type="PROSITE" id="PS51192">
    <property type="entry name" value="HELICASE_ATP_BIND_1"/>
    <property type="match status" value="1"/>
</dbReference>
<evidence type="ECO:0000256" key="11">
    <source>
        <dbReference type="ARBA" id="ARBA00023235"/>
    </source>
</evidence>
<dbReference type="NCBIfam" id="NF008165">
    <property type="entry name" value="PRK10917.1-3"/>
    <property type="match status" value="1"/>
</dbReference>
<dbReference type="SMART" id="SM00487">
    <property type="entry name" value="DEXDc"/>
    <property type="match status" value="1"/>
</dbReference>
<evidence type="ECO:0000256" key="10">
    <source>
        <dbReference type="ARBA" id="ARBA00023204"/>
    </source>
</evidence>
<dbReference type="PROSITE" id="PS51194">
    <property type="entry name" value="HELICASE_CTER"/>
    <property type="match status" value="1"/>
</dbReference>
<dbReference type="Gene3D" id="2.40.50.140">
    <property type="entry name" value="Nucleic acid-binding proteins"/>
    <property type="match status" value="1"/>
</dbReference>
<evidence type="ECO:0000256" key="5">
    <source>
        <dbReference type="ARBA" id="ARBA00022801"/>
    </source>
</evidence>
<keyword evidence="6 15" id="KW-0347">Helicase</keyword>
<comment type="catalytic activity">
    <reaction evidence="12 15">
        <text>Couples ATP hydrolysis with the unwinding of duplex DNA by translocating in the 3'-5' direction.</text>
        <dbReference type="EC" id="5.6.2.4"/>
    </reaction>
</comment>
<dbReference type="GO" id="GO:0005524">
    <property type="term" value="F:ATP binding"/>
    <property type="evidence" value="ECO:0007669"/>
    <property type="project" value="UniProtKB-KW"/>
</dbReference>
<dbReference type="SUPFAM" id="SSF52540">
    <property type="entry name" value="P-loop containing nucleoside triphosphate hydrolases"/>
    <property type="match status" value="2"/>
</dbReference>
<dbReference type="NCBIfam" id="NF008168">
    <property type="entry name" value="PRK10917.2-2"/>
    <property type="match status" value="1"/>
</dbReference>
<dbReference type="NCBIfam" id="TIGR00643">
    <property type="entry name" value="recG"/>
    <property type="match status" value="1"/>
</dbReference>
<dbReference type="AlphaFoldDB" id="A0A1G2RLD6"/>
<comment type="function">
    <text evidence="15">Plays a critical role in recombination and DNA repair. Helps process Holliday junction intermediates to mature products by catalyzing branch migration. Has replication fork regression activity, unwinds stalled or blocked replication forks to make a HJ that can be resolved. Has a DNA unwinding activity characteristic of a DNA helicase with 3'-5' polarity.</text>
</comment>
<dbReference type="Pfam" id="PF00270">
    <property type="entry name" value="DEAD"/>
    <property type="match status" value="1"/>
</dbReference>
<dbReference type="InterPro" id="IPR012340">
    <property type="entry name" value="NA-bd_OB-fold"/>
</dbReference>
<dbReference type="STRING" id="1802461.A3B24_00860"/>
<proteinExistence type="inferred from homology"/>
<dbReference type="GO" id="GO:0006310">
    <property type="term" value="P:DNA recombination"/>
    <property type="evidence" value="ECO:0007669"/>
    <property type="project" value="UniProtKB-UniRule"/>
</dbReference>
<name>A0A1G2RLD6_9BACT</name>
<protein>
    <recommendedName>
        <fullName evidence="2 15">ATP-dependent DNA helicase RecG</fullName>
        <ecNumber evidence="13 15">5.6.2.4</ecNumber>
    </recommendedName>
</protein>
<dbReference type="InterPro" id="IPR045562">
    <property type="entry name" value="RecG_dom3_C"/>
</dbReference>
<dbReference type="GO" id="GO:0006281">
    <property type="term" value="P:DNA repair"/>
    <property type="evidence" value="ECO:0007669"/>
    <property type="project" value="UniProtKB-UniRule"/>
</dbReference>
<dbReference type="PANTHER" id="PTHR47964:SF1">
    <property type="entry name" value="ATP-DEPENDENT DNA HELICASE HOMOLOG RECG, CHLOROPLASTIC"/>
    <property type="match status" value="1"/>
</dbReference>
<evidence type="ECO:0000313" key="19">
    <source>
        <dbReference type="Proteomes" id="UP000176917"/>
    </source>
</evidence>
<evidence type="ECO:0000256" key="8">
    <source>
        <dbReference type="ARBA" id="ARBA00023125"/>
    </source>
</evidence>
<dbReference type="Proteomes" id="UP000176917">
    <property type="component" value="Unassembled WGS sequence"/>
</dbReference>
<evidence type="ECO:0000256" key="3">
    <source>
        <dbReference type="ARBA" id="ARBA00022741"/>
    </source>
</evidence>
<evidence type="ECO:0000313" key="18">
    <source>
        <dbReference type="EMBL" id="OHA73179.1"/>
    </source>
</evidence>
<keyword evidence="8" id="KW-0238">DNA-binding</keyword>
<evidence type="ECO:0000256" key="14">
    <source>
        <dbReference type="ARBA" id="ARBA00048988"/>
    </source>
</evidence>
<dbReference type="GO" id="GO:0016887">
    <property type="term" value="F:ATP hydrolysis activity"/>
    <property type="evidence" value="ECO:0007669"/>
    <property type="project" value="RHEA"/>
</dbReference>
<dbReference type="InterPro" id="IPR001650">
    <property type="entry name" value="Helicase_C-like"/>
</dbReference>
<dbReference type="InterPro" id="IPR004609">
    <property type="entry name" value="ATP-dep_DNA_helicase_RecG"/>
</dbReference>
<evidence type="ECO:0000256" key="1">
    <source>
        <dbReference type="ARBA" id="ARBA00007504"/>
    </source>
</evidence>
<feature type="domain" description="Helicase ATP-binding" evidence="16">
    <location>
        <begin position="275"/>
        <end position="449"/>
    </location>
</feature>
<keyword evidence="3 15" id="KW-0547">Nucleotide-binding</keyword>
<dbReference type="PANTHER" id="PTHR47964">
    <property type="entry name" value="ATP-DEPENDENT DNA HELICASE HOMOLOG RECG, CHLOROPLASTIC"/>
    <property type="match status" value="1"/>
</dbReference>
<keyword evidence="11" id="KW-0413">Isomerase</keyword>
<comment type="similarity">
    <text evidence="1 15">Belongs to the helicase family. RecG subfamily.</text>
</comment>
<comment type="caution">
    <text evidence="18">The sequence shown here is derived from an EMBL/GenBank/DDBJ whole genome shotgun (WGS) entry which is preliminary data.</text>
</comment>
<keyword evidence="9 15" id="KW-0233">DNA recombination</keyword>
<dbReference type="GO" id="GO:0043138">
    <property type="term" value="F:3'-5' DNA helicase activity"/>
    <property type="evidence" value="ECO:0007669"/>
    <property type="project" value="UniProtKB-EC"/>
</dbReference>
<evidence type="ECO:0000259" key="17">
    <source>
        <dbReference type="PROSITE" id="PS51194"/>
    </source>
</evidence>
<dbReference type="Pfam" id="PF17191">
    <property type="entry name" value="RecG_wedge"/>
    <property type="match status" value="1"/>
</dbReference>
<dbReference type="InterPro" id="IPR011545">
    <property type="entry name" value="DEAD/DEAH_box_helicase_dom"/>
</dbReference>
<evidence type="ECO:0000256" key="7">
    <source>
        <dbReference type="ARBA" id="ARBA00022840"/>
    </source>
</evidence>
<keyword evidence="7 15" id="KW-0067">ATP-binding</keyword>
<dbReference type="InterPro" id="IPR047112">
    <property type="entry name" value="RecG/Mfd"/>
</dbReference>
<keyword evidence="4 15" id="KW-0227">DNA damage</keyword>
<dbReference type="Pfam" id="PF00271">
    <property type="entry name" value="Helicase_C"/>
    <property type="match status" value="1"/>
</dbReference>
<dbReference type="GO" id="GO:0003677">
    <property type="term" value="F:DNA binding"/>
    <property type="evidence" value="ECO:0007669"/>
    <property type="project" value="UniProtKB-KW"/>
</dbReference>